<dbReference type="AlphaFoldDB" id="A0A0H3CBL4"/>
<sequence length="51" mass="5743">MTSIFLLSFADGDEQPLNTLDERPAAYLAMRSDLLLFSTFLFFIVAALWIG</sequence>
<keyword evidence="1" id="KW-1133">Transmembrane helix</keyword>
<dbReference type="GeneID" id="7331143"/>
<evidence type="ECO:0000313" key="2">
    <source>
        <dbReference type="EMBL" id="ACL96284.1"/>
    </source>
</evidence>
<evidence type="ECO:0000313" key="3">
    <source>
        <dbReference type="Proteomes" id="UP000001364"/>
    </source>
</evidence>
<gene>
    <name evidence="2" type="ordered locus">CCNA_02819</name>
</gene>
<reference evidence="2 3" key="1">
    <citation type="journal article" date="2010" name="J. Bacteriol.">
        <title>The genetic basis of laboratory adaptation in Caulobacter crescentus.</title>
        <authorList>
            <person name="Marks M.E."/>
            <person name="Castro-Rojas C.M."/>
            <person name="Teiling C."/>
            <person name="Du L."/>
            <person name="Kapatral V."/>
            <person name="Walunas T.L."/>
            <person name="Crosson S."/>
        </authorList>
    </citation>
    <scope>NUCLEOTIDE SEQUENCE [LARGE SCALE GENOMIC DNA]</scope>
    <source>
        <strain evidence="3">NA1000 / CB15N</strain>
    </source>
</reference>
<keyword evidence="1" id="KW-0472">Membrane</keyword>
<organism evidence="2 3">
    <name type="scientific">Caulobacter vibrioides (strain NA1000 / CB15N)</name>
    <name type="common">Caulobacter crescentus</name>
    <dbReference type="NCBI Taxonomy" id="565050"/>
    <lineage>
        <taxon>Bacteria</taxon>
        <taxon>Pseudomonadati</taxon>
        <taxon>Pseudomonadota</taxon>
        <taxon>Alphaproteobacteria</taxon>
        <taxon>Caulobacterales</taxon>
        <taxon>Caulobacteraceae</taxon>
        <taxon>Caulobacter</taxon>
    </lineage>
</organism>
<protein>
    <submittedName>
        <fullName evidence="2">Uncharacterized protein</fullName>
    </submittedName>
</protein>
<accession>A0A0H3CBL4</accession>
<feature type="transmembrane region" description="Helical" evidence="1">
    <location>
        <begin position="28"/>
        <end position="50"/>
    </location>
</feature>
<proteinExistence type="predicted"/>
<dbReference type="Proteomes" id="UP000001364">
    <property type="component" value="Chromosome"/>
</dbReference>
<dbReference type="KEGG" id="ccs:CCNA_02819"/>
<keyword evidence="3" id="KW-1185">Reference proteome</keyword>
<dbReference type="RefSeq" id="WP_012640571.1">
    <property type="nucleotide sequence ID" value="NC_011916.1"/>
</dbReference>
<dbReference type="RefSeq" id="YP_002518192.1">
    <property type="nucleotide sequence ID" value="NC_011916.1"/>
</dbReference>
<evidence type="ECO:0000256" key="1">
    <source>
        <dbReference type="SAM" id="Phobius"/>
    </source>
</evidence>
<keyword evidence="1" id="KW-0812">Transmembrane</keyword>
<dbReference type="EMBL" id="CP001340">
    <property type="protein sequence ID" value="ACL96284.1"/>
    <property type="molecule type" value="Genomic_DNA"/>
</dbReference>
<dbReference type="HOGENOM" id="CLU_3181627_0_0_5"/>
<name>A0A0H3CBL4_CAUVN</name>